<evidence type="ECO:0000313" key="7">
    <source>
        <dbReference type="EMBL" id="PYF13167.1"/>
    </source>
</evidence>
<dbReference type="SUPFAM" id="SSF46785">
    <property type="entry name" value="Winged helix' DNA-binding domain"/>
    <property type="match status" value="1"/>
</dbReference>
<dbReference type="Gene3D" id="3.90.1150.10">
    <property type="entry name" value="Aspartate Aminotransferase, domain 1"/>
    <property type="match status" value="1"/>
</dbReference>
<dbReference type="Pfam" id="PF00155">
    <property type="entry name" value="Aminotran_1_2"/>
    <property type="match status" value="1"/>
</dbReference>
<keyword evidence="8" id="KW-1185">Reference proteome</keyword>
<evidence type="ECO:0000256" key="2">
    <source>
        <dbReference type="ARBA" id="ARBA00022898"/>
    </source>
</evidence>
<comment type="caution">
    <text evidence="7">The sequence shown here is derived from an EMBL/GenBank/DDBJ whole genome shotgun (WGS) entry which is preliminary data.</text>
</comment>
<dbReference type="CDD" id="cd00609">
    <property type="entry name" value="AAT_like"/>
    <property type="match status" value="1"/>
</dbReference>
<dbReference type="InterPro" id="IPR036390">
    <property type="entry name" value="WH_DNA-bd_sf"/>
</dbReference>
<dbReference type="GO" id="GO:0003677">
    <property type="term" value="F:DNA binding"/>
    <property type="evidence" value="ECO:0007669"/>
    <property type="project" value="UniProtKB-KW"/>
</dbReference>
<protein>
    <submittedName>
        <fullName evidence="7">DNA-binding transcriptional MocR family regulator</fullName>
    </submittedName>
</protein>
<dbReference type="PROSITE" id="PS50949">
    <property type="entry name" value="HTH_GNTR"/>
    <property type="match status" value="1"/>
</dbReference>
<dbReference type="InterPro" id="IPR015422">
    <property type="entry name" value="PyrdxlP-dep_Trfase_small"/>
</dbReference>
<gene>
    <name evidence="7" type="ORF">C8J30_101554</name>
</gene>
<accession>A0A318U3J4</accession>
<comment type="similarity">
    <text evidence="1">In the C-terminal section; belongs to the class-I pyridoxal-phosphate-dependent aminotransferase family.</text>
</comment>
<dbReference type="Gene3D" id="3.40.640.10">
    <property type="entry name" value="Type I PLP-dependent aspartate aminotransferase-like (Major domain)"/>
    <property type="match status" value="1"/>
</dbReference>
<sequence>MKTLQFPHKQREGNIVTDTSWKPDLPVQSGPKYLALVRALREGVRRGDLAPGSRLPTVRDLAWKLSVTPGTVARAYQIATQEGLLEAAVGRGTFVSTQSRRLGPTESLYQQPLSDPAADGVIDLRSPQLPDVGQSVALAQAMADAATALGEHYLEYPGLRRDRYCREAALDWFSHCSLHGQIGADDLVLTHGGQNGISIVLQCCLRGERPVVLCEELAYPGFRHAARLSRAEVVPVKLDDEGMIPEALDAACRRYGGQVVCVTPDAQNPTTARMSNKRRQAIAEVARRHDLQIIEDDCYTAPVSGLDAIRVIAPERTWHVTSPSKTISAGMRFGIVIAPEGMGEAGRLTAQHSFFGLPRPVTDIITRLFTSGEAMRLRHAAQEVMSRRLQMVVQAMADHDIAWQPGLSFIWLRLPTGWRSSTFARVAEAEGVLVRSADEYVLADGHAPNAVRFALAGGVPEDRLMRAIAKLRALLENPPRDLPV</sequence>
<dbReference type="InterPro" id="IPR015421">
    <property type="entry name" value="PyrdxlP-dep_Trfase_major"/>
</dbReference>
<dbReference type="InterPro" id="IPR051446">
    <property type="entry name" value="HTH_trans_reg/aminotransferase"/>
</dbReference>
<keyword evidence="5" id="KW-0804">Transcription</keyword>
<keyword evidence="3" id="KW-0805">Transcription regulation</keyword>
<evidence type="ECO:0000256" key="3">
    <source>
        <dbReference type="ARBA" id="ARBA00023015"/>
    </source>
</evidence>
<dbReference type="Gene3D" id="1.10.10.10">
    <property type="entry name" value="Winged helix-like DNA-binding domain superfamily/Winged helix DNA-binding domain"/>
    <property type="match status" value="1"/>
</dbReference>
<dbReference type="GO" id="GO:0003700">
    <property type="term" value="F:DNA-binding transcription factor activity"/>
    <property type="evidence" value="ECO:0007669"/>
    <property type="project" value="InterPro"/>
</dbReference>
<dbReference type="AlphaFoldDB" id="A0A318U3J4"/>
<dbReference type="InterPro" id="IPR000524">
    <property type="entry name" value="Tscrpt_reg_HTH_GntR"/>
</dbReference>
<evidence type="ECO:0000259" key="6">
    <source>
        <dbReference type="PROSITE" id="PS50949"/>
    </source>
</evidence>
<evidence type="ECO:0000256" key="4">
    <source>
        <dbReference type="ARBA" id="ARBA00023125"/>
    </source>
</evidence>
<dbReference type="InterPro" id="IPR015424">
    <property type="entry name" value="PyrdxlP-dep_Trfase"/>
</dbReference>
<organism evidence="7 8">
    <name type="scientific">Rhodobacter viridis</name>
    <dbReference type="NCBI Taxonomy" id="1054202"/>
    <lineage>
        <taxon>Bacteria</taxon>
        <taxon>Pseudomonadati</taxon>
        <taxon>Pseudomonadota</taxon>
        <taxon>Alphaproteobacteria</taxon>
        <taxon>Rhodobacterales</taxon>
        <taxon>Rhodobacter group</taxon>
        <taxon>Rhodobacter</taxon>
    </lineage>
</organism>
<dbReference type="Pfam" id="PF00392">
    <property type="entry name" value="GntR"/>
    <property type="match status" value="1"/>
</dbReference>
<reference evidence="7 8" key="1">
    <citation type="submission" date="2018-06" db="EMBL/GenBank/DDBJ databases">
        <title>Genomic Encyclopedia of Type Strains, Phase III (KMG-III): the genomes of soil and plant-associated and newly described type strains.</title>
        <authorList>
            <person name="Whitman W."/>
        </authorList>
    </citation>
    <scope>NUCLEOTIDE SEQUENCE [LARGE SCALE GENOMIC DNA]</scope>
    <source>
        <strain evidence="7 8">JA737</strain>
    </source>
</reference>
<keyword evidence="4 7" id="KW-0238">DNA-binding</keyword>
<dbReference type="SUPFAM" id="SSF53383">
    <property type="entry name" value="PLP-dependent transferases"/>
    <property type="match status" value="1"/>
</dbReference>
<evidence type="ECO:0000256" key="5">
    <source>
        <dbReference type="ARBA" id="ARBA00023163"/>
    </source>
</evidence>
<keyword evidence="2" id="KW-0663">Pyridoxal phosphate</keyword>
<evidence type="ECO:0000313" key="8">
    <source>
        <dbReference type="Proteomes" id="UP000247727"/>
    </source>
</evidence>
<dbReference type="InterPro" id="IPR036388">
    <property type="entry name" value="WH-like_DNA-bd_sf"/>
</dbReference>
<dbReference type="CDD" id="cd07377">
    <property type="entry name" value="WHTH_GntR"/>
    <property type="match status" value="1"/>
</dbReference>
<dbReference type="PANTHER" id="PTHR46577:SF1">
    <property type="entry name" value="HTH-TYPE TRANSCRIPTIONAL REGULATORY PROTEIN GABR"/>
    <property type="match status" value="1"/>
</dbReference>
<dbReference type="PANTHER" id="PTHR46577">
    <property type="entry name" value="HTH-TYPE TRANSCRIPTIONAL REGULATORY PROTEIN GABR"/>
    <property type="match status" value="1"/>
</dbReference>
<dbReference type="EMBL" id="QJTK01000001">
    <property type="protein sequence ID" value="PYF13167.1"/>
    <property type="molecule type" value="Genomic_DNA"/>
</dbReference>
<feature type="domain" description="HTH gntR-type" evidence="6">
    <location>
        <begin position="30"/>
        <end position="98"/>
    </location>
</feature>
<proteinExistence type="inferred from homology"/>
<dbReference type="GO" id="GO:0030170">
    <property type="term" value="F:pyridoxal phosphate binding"/>
    <property type="evidence" value="ECO:0007669"/>
    <property type="project" value="InterPro"/>
</dbReference>
<dbReference type="SMART" id="SM00345">
    <property type="entry name" value="HTH_GNTR"/>
    <property type="match status" value="1"/>
</dbReference>
<evidence type="ECO:0000256" key="1">
    <source>
        <dbReference type="ARBA" id="ARBA00005384"/>
    </source>
</evidence>
<dbReference type="InterPro" id="IPR004839">
    <property type="entry name" value="Aminotransferase_I/II_large"/>
</dbReference>
<name>A0A318U3J4_9RHOB</name>
<dbReference type="Proteomes" id="UP000247727">
    <property type="component" value="Unassembled WGS sequence"/>
</dbReference>